<comment type="similarity">
    <text evidence="1 4 7">Belongs to the aldehyde dehydrogenase family.</text>
</comment>
<dbReference type="GO" id="GO:0005737">
    <property type="term" value="C:cytoplasm"/>
    <property type="evidence" value="ECO:0007669"/>
    <property type="project" value="TreeGrafter"/>
</dbReference>
<dbReference type="InterPro" id="IPR016161">
    <property type="entry name" value="Ald_DH/histidinol_DH"/>
</dbReference>
<evidence type="ECO:0000256" key="4">
    <source>
        <dbReference type="PIRNR" id="PIRNR036492"/>
    </source>
</evidence>
<reference evidence="9 10" key="1">
    <citation type="submission" date="2013-09" db="EMBL/GenBank/DDBJ databases">
        <title>Whole genome shotgun sequence of Vibrio proteolyticus NBRC 13287.</title>
        <authorList>
            <person name="Isaki S."/>
            <person name="Hosoyama A."/>
            <person name="Numata M."/>
            <person name="Hashimoto M."/>
            <person name="Hosoyama Y."/>
            <person name="Tsuchikane K."/>
            <person name="Noguchi M."/>
            <person name="Hirakata S."/>
            <person name="Ichikawa N."/>
            <person name="Ohji S."/>
            <person name="Yamazoe A."/>
            <person name="Fujita N."/>
        </authorList>
    </citation>
    <scope>NUCLEOTIDE SEQUENCE [LARGE SCALE GENOMIC DNA]</scope>
    <source>
        <strain evidence="9 10">NBRC 13287</strain>
    </source>
</reference>
<evidence type="ECO:0000256" key="6">
    <source>
        <dbReference type="PROSITE-ProRule" id="PRU10007"/>
    </source>
</evidence>
<dbReference type="InterPro" id="IPR016163">
    <property type="entry name" value="Ald_DH_C"/>
</dbReference>
<dbReference type="InterPro" id="IPR029510">
    <property type="entry name" value="Ald_DH_CS_GLU"/>
</dbReference>
<evidence type="ECO:0000256" key="2">
    <source>
        <dbReference type="ARBA" id="ARBA00023002"/>
    </source>
</evidence>
<dbReference type="STRING" id="1219065.VPR01S_19_00900"/>
<dbReference type="InterPro" id="IPR015590">
    <property type="entry name" value="Aldehyde_DH_dom"/>
</dbReference>
<proteinExistence type="inferred from homology"/>
<dbReference type="PROSITE" id="PS00687">
    <property type="entry name" value="ALDEHYDE_DEHYDR_GLU"/>
    <property type="match status" value="1"/>
</dbReference>
<sequence>MERVVDINRWNREHIKTEDDLQAIFRTVQAAFQAQPWSDYAQRMARLDALYGALLEHQDALSEALRHDYGFRTQFDSTICDLLPSMQHLRHTRRHLRHWMKPEKRSAGLLLSPSSLQVHYQPLGVIGVIVPWNFPIFLSLGPVVTAIAAGNHVMVKLSEFTPHTNEVLSRIFSVLEGEIYTIEGGAEIAGFFSRLPFDHLLFTGSTKVGRLVAQAAAQNLTPVTLELGGKSPVIVADDADISKAVDIVMFGKSSNAGQICVAPDYVLLPQGKEQQFIDLYLQRFEHYFPAGDLGREMTQIINQAQYDRLQRYLDDAIEHGGKLHTIDPGSSLQGRQMLPHLVTRVKEKMLLMQEEIFGPILPVIGYAHLSEAISYVNSKPRPLALYLISNDTVLRRQIVQQTHSGGVCINDTLMHVAADDAPFGGIGESGMGHYHGVEGFRTMSKAKTVLSTPSWLPRGRWLLRYAKSAEKLLNRLFVR</sequence>
<feature type="active site" evidence="5 6">
    <location>
        <position position="226"/>
    </location>
</feature>
<dbReference type="Gene3D" id="3.40.309.10">
    <property type="entry name" value="Aldehyde Dehydrogenase, Chain A, domain 2"/>
    <property type="match status" value="1"/>
</dbReference>
<gene>
    <name evidence="9" type="ORF">VPR01S_19_00900</name>
</gene>
<feature type="domain" description="Aldehyde dehydrogenase" evidence="8">
    <location>
        <begin position="16"/>
        <end position="449"/>
    </location>
</feature>
<protein>
    <recommendedName>
        <fullName evidence="4">Aldehyde dehydrogenase</fullName>
    </recommendedName>
</protein>
<dbReference type="SUPFAM" id="SSF53720">
    <property type="entry name" value="ALDH-like"/>
    <property type="match status" value="1"/>
</dbReference>
<evidence type="ECO:0000256" key="1">
    <source>
        <dbReference type="ARBA" id="ARBA00009986"/>
    </source>
</evidence>
<evidence type="ECO:0000256" key="3">
    <source>
        <dbReference type="ARBA" id="ARBA00023027"/>
    </source>
</evidence>
<evidence type="ECO:0000256" key="7">
    <source>
        <dbReference type="RuleBase" id="RU003345"/>
    </source>
</evidence>
<dbReference type="eggNOG" id="COG1012">
    <property type="taxonomic scope" value="Bacteria"/>
</dbReference>
<dbReference type="Pfam" id="PF00171">
    <property type="entry name" value="Aldedh"/>
    <property type="match status" value="1"/>
</dbReference>
<dbReference type="Gene3D" id="3.40.605.10">
    <property type="entry name" value="Aldehyde Dehydrogenase, Chain A, domain 1"/>
    <property type="match status" value="1"/>
</dbReference>
<dbReference type="EMBL" id="BATJ01000019">
    <property type="protein sequence ID" value="GAD68808.1"/>
    <property type="molecule type" value="Genomic_DNA"/>
</dbReference>
<evidence type="ECO:0000313" key="10">
    <source>
        <dbReference type="Proteomes" id="UP000016570"/>
    </source>
</evidence>
<dbReference type="PANTHER" id="PTHR43570:SF20">
    <property type="entry name" value="ALDEHYDE DEHYDROGENASE ALDX-RELATED"/>
    <property type="match status" value="1"/>
</dbReference>
<name>U3BQN0_VIBPR</name>
<organism evidence="9 10">
    <name type="scientific">Vibrio proteolyticus NBRC 13287</name>
    <dbReference type="NCBI Taxonomy" id="1219065"/>
    <lineage>
        <taxon>Bacteria</taxon>
        <taxon>Pseudomonadati</taxon>
        <taxon>Pseudomonadota</taxon>
        <taxon>Gammaproteobacteria</taxon>
        <taxon>Vibrionales</taxon>
        <taxon>Vibrionaceae</taxon>
        <taxon>Vibrio</taxon>
    </lineage>
</organism>
<dbReference type="Proteomes" id="UP000016570">
    <property type="component" value="Unassembled WGS sequence"/>
</dbReference>
<evidence type="ECO:0000256" key="5">
    <source>
        <dbReference type="PIRSR" id="PIRSR036492-1"/>
    </source>
</evidence>
<keyword evidence="3" id="KW-0520">NAD</keyword>
<dbReference type="InterPro" id="IPR012394">
    <property type="entry name" value="Aldehyde_DH_NAD(P)"/>
</dbReference>
<keyword evidence="2 4" id="KW-0560">Oxidoreductase</keyword>
<keyword evidence="10" id="KW-1185">Reference proteome</keyword>
<dbReference type="RefSeq" id="WP_021706776.1">
    <property type="nucleotide sequence ID" value="NZ_BATJ01000019.1"/>
</dbReference>
<feature type="active site" evidence="5">
    <location>
        <position position="260"/>
    </location>
</feature>
<comment type="caution">
    <text evidence="9">The sequence shown here is derived from an EMBL/GenBank/DDBJ whole genome shotgun (WGS) entry which is preliminary data.</text>
</comment>
<dbReference type="PANTHER" id="PTHR43570">
    <property type="entry name" value="ALDEHYDE DEHYDROGENASE"/>
    <property type="match status" value="1"/>
</dbReference>
<evidence type="ECO:0000313" key="9">
    <source>
        <dbReference type="EMBL" id="GAD68808.1"/>
    </source>
</evidence>
<dbReference type="PIRSF" id="PIRSF036492">
    <property type="entry name" value="ALDH"/>
    <property type="match status" value="1"/>
</dbReference>
<accession>U3BQN0</accession>
<dbReference type="GO" id="GO:0004029">
    <property type="term" value="F:aldehyde dehydrogenase (NAD+) activity"/>
    <property type="evidence" value="ECO:0007669"/>
    <property type="project" value="TreeGrafter"/>
</dbReference>
<evidence type="ECO:0000259" key="8">
    <source>
        <dbReference type="Pfam" id="PF00171"/>
    </source>
</evidence>
<dbReference type="GO" id="GO:0006081">
    <property type="term" value="P:aldehyde metabolic process"/>
    <property type="evidence" value="ECO:0007669"/>
    <property type="project" value="InterPro"/>
</dbReference>
<dbReference type="CDD" id="cd07133">
    <property type="entry name" value="ALDH_CALDH_CalB"/>
    <property type="match status" value="1"/>
</dbReference>
<dbReference type="InterPro" id="IPR016162">
    <property type="entry name" value="Ald_DH_N"/>
</dbReference>
<dbReference type="AlphaFoldDB" id="U3BQN0"/>